<evidence type="ECO:0000313" key="2">
    <source>
        <dbReference type="Proteomes" id="UP000306102"/>
    </source>
</evidence>
<comment type="caution">
    <text evidence="1">The sequence shown here is derived from an EMBL/GenBank/DDBJ whole genome shotgun (WGS) entry which is preliminary data.</text>
</comment>
<dbReference type="Proteomes" id="UP000306102">
    <property type="component" value="Unassembled WGS sequence"/>
</dbReference>
<sequence>MENQIGAFEDGGGGGGPYQSLPANDDIVAVASSSDDAHRLKQLGYKQELSRSLSYFKQKELYLFVIHISSLTMESGGGATVFGWIFLNILGKQPQETLLYLPFPFLFSSSSPYGASASRKLRQDKVQPLP</sequence>
<dbReference type="AlphaFoldDB" id="A0A4S4DJU1"/>
<keyword evidence="2" id="KW-1185">Reference proteome</keyword>
<organism evidence="1 2">
    <name type="scientific">Camellia sinensis var. sinensis</name>
    <name type="common">China tea</name>
    <dbReference type="NCBI Taxonomy" id="542762"/>
    <lineage>
        <taxon>Eukaryota</taxon>
        <taxon>Viridiplantae</taxon>
        <taxon>Streptophyta</taxon>
        <taxon>Embryophyta</taxon>
        <taxon>Tracheophyta</taxon>
        <taxon>Spermatophyta</taxon>
        <taxon>Magnoliopsida</taxon>
        <taxon>eudicotyledons</taxon>
        <taxon>Gunneridae</taxon>
        <taxon>Pentapetalae</taxon>
        <taxon>asterids</taxon>
        <taxon>Ericales</taxon>
        <taxon>Theaceae</taxon>
        <taxon>Camellia</taxon>
    </lineage>
</organism>
<protein>
    <submittedName>
        <fullName evidence="1">Uncharacterized protein</fullName>
    </submittedName>
</protein>
<accession>A0A4S4DJU1</accession>
<dbReference type="EMBL" id="SDRB02011034">
    <property type="protein sequence ID" value="THG03141.1"/>
    <property type="molecule type" value="Genomic_DNA"/>
</dbReference>
<gene>
    <name evidence="1" type="ORF">TEA_003405</name>
</gene>
<reference evidence="1 2" key="1">
    <citation type="journal article" date="2018" name="Proc. Natl. Acad. Sci. U.S.A.">
        <title>Draft genome sequence of Camellia sinensis var. sinensis provides insights into the evolution of the tea genome and tea quality.</title>
        <authorList>
            <person name="Wei C."/>
            <person name="Yang H."/>
            <person name="Wang S."/>
            <person name="Zhao J."/>
            <person name="Liu C."/>
            <person name="Gao L."/>
            <person name="Xia E."/>
            <person name="Lu Y."/>
            <person name="Tai Y."/>
            <person name="She G."/>
            <person name="Sun J."/>
            <person name="Cao H."/>
            <person name="Tong W."/>
            <person name="Gao Q."/>
            <person name="Li Y."/>
            <person name="Deng W."/>
            <person name="Jiang X."/>
            <person name="Wang W."/>
            <person name="Chen Q."/>
            <person name="Zhang S."/>
            <person name="Li H."/>
            <person name="Wu J."/>
            <person name="Wang P."/>
            <person name="Li P."/>
            <person name="Shi C."/>
            <person name="Zheng F."/>
            <person name="Jian J."/>
            <person name="Huang B."/>
            <person name="Shan D."/>
            <person name="Shi M."/>
            <person name="Fang C."/>
            <person name="Yue Y."/>
            <person name="Li F."/>
            <person name="Li D."/>
            <person name="Wei S."/>
            <person name="Han B."/>
            <person name="Jiang C."/>
            <person name="Yin Y."/>
            <person name="Xia T."/>
            <person name="Zhang Z."/>
            <person name="Bennetzen J.L."/>
            <person name="Zhao S."/>
            <person name="Wan X."/>
        </authorList>
    </citation>
    <scope>NUCLEOTIDE SEQUENCE [LARGE SCALE GENOMIC DNA]</scope>
    <source>
        <strain evidence="2">cv. Shuchazao</strain>
        <tissue evidence="1">Leaf</tissue>
    </source>
</reference>
<name>A0A4S4DJU1_CAMSN</name>
<proteinExistence type="predicted"/>
<evidence type="ECO:0000313" key="1">
    <source>
        <dbReference type="EMBL" id="THG03141.1"/>
    </source>
</evidence>